<dbReference type="EMBL" id="LZSF01000097">
    <property type="protein sequence ID" value="OBA88738.1"/>
    <property type="molecule type" value="Genomic_DNA"/>
</dbReference>
<evidence type="ECO:0000313" key="1">
    <source>
        <dbReference type="EMBL" id="OBA88738.1"/>
    </source>
</evidence>
<comment type="caution">
    <text evidence="1">The sequence shown here is derived from an EMBL/GenBank/DDBJ whole genome shotgun (WGS) entry which is preliminary data.</text>
</comment>
<reference evidence="1 2" key="1">
    <citation type="submission" date="2016-06" db="EMBL/GenBank/DDBJ databases">
        <authorList>
            <person name="Kjaerup R.B."/>
            <person name="Dalgaard T.S."/>
            <person name="Juul-Madsen H.R."/>
        </authorList>
    </citation>
    <scope>NUCLEOTIDE SEQUENCE [LARGE SCALE GENOMIC DNA]</scope>
    <source>
        <strain evidence="1 2">1199456.5</strain>
    </source>
</reference>
<accession>A0A1A0MVD5</accession>
<gene>
    <name evidence="1" type="ORF">A5642_16440</name>
</gene>
<evidence type="ECO:0000313" key="2">
    <source>
        <dbReference type="Proteomes" id="UP000093962"/>
    </source>
</evidence>
<name>A0A1A0MVD5_MYCMU</name>
<dbReference type="AlphaFoldDB" id="A0A1A0MVD5"/>
<dbReference type="OrthoDB" id="163809at2"/>
<dbReference type="Proteomes" id="UP000093962">
    <property type="component" value="Unassembled WGS sequence"/>
</dbReference>
<dbReference type="RefSeq" id="WP_064858406.1">
    <property type="nucleotide sequence ID" value="NZ_LZSF01000097.1"/>
</dbReference>
<sequence length="136" mass="14383">MALAVACSPGQARPDTAAVPLGHEFVLAGGQDAVIDGSAVDTAPLRLKFDRVLDDSRCPKRVSCVWTGAARIAVTVTPDGRQPATLEFNTNPAPGQTHLTETVGGFTVELRSLDPYPETPGTIPLPDYRATMLVTR</sequence>
<organism evidence="1 2">
    <name type="scientific">Mycolicibacterium mucogenicum</name>
    <name type="common">Mycobacterium mucogenicum</name>
    <dbReference type="NCBI Taxonomy" id="56689"/>
    <lineage>
        <taxon>Bacteria</taxon>
        <taxon>Bacillati</taxon>
        <taxon>Actinomycetota</taxon>
        <taxon>Actinomycetes</taxon>
        <taxon>Mycobacteriales</taxon>
        <taxon>Mycobacteriaceae</taxon>
        <taxon>Mycolicibacterium</taxon>
    </lineage>
</organism>
<proteinExistence type="predicted"/>
<protein>
    <submittedName>
        <fullName evidence="1">Uncharacterized protein</fullName>
    </submittedName>
</protein>